<feature type="signal peptide" evidence="1">
    <location>
        <begin position="1"/>
        <end position="23"/>
    </location>
</feature>
<dbReference type="OrthoDB" id="4070698at2759"/>
<name>A0A9P6VUI7_MAUEX</name>
<protein>
    <recommendedName>
        <fullName evidence="2">PA14 domain-containing protein</fullName>
    </recommendedName>
</protein>
<accession>A0A9P6VUI7</accession>
<keyword evidence="1" id="KW-0732">Signal</keyword>
<evidence type="ECO:0000256" key="1">
    <source>
        <dbReference type="SAM" id="SignalP"/>
    </source>
</evidence>
<feature type="domain" description="PA14" evidence="2">
    <location>
        <begin position="77"/>
        <end position="237"/>
    </location>
</feature>
<sequence length="593" mass="64050">MKYLSISFSFLYLINLLLGVCLAEVNPHGFNPGYSNSSNPLSRKESGQCPVTLGEPTDGLKARFYRYVYSEDTPNIDDADFLDHEYYVESRYLGEVDGVYDVNFNFFYGTQTGVISQGQINGFNLTISNFSVEYTGWFVPETSGKYTFQIGQTDDGTLLQMFGTSQHLCCENVQTENFTLYSIQYYYNTTVHTGTMEMIAGESYPFRIVFFNRDAVAIQTISFTDPNGVVHSDFSGYAKYYGDLECPLDSDPDITSSSVSGGAPSSFTGVISSSVTESLTESDTGYTTGPHNVSDTGVGSTYVTVQTTEPQSLTDTEHFTTVTASFTMTQTQMTVITVETTSLKNRTTEVTTTESITYSSETSTAVIVTTVAIPTAVTSLLTVTDVVVVDSSSITVTDIITFTPPNSDVTVVTAQPMASSKQVSVTTSIIIVAETSDEANLATSYETFETTIYSTIIVNPTSLMEESRGGNPYTSDRDNTVTEEKVTTFANDSSNENNDDGTVTTMIAGNSKTDINSGAVKPAITRGVPTVAVVGTNDNNASSNTVAVLSRRSTLAAVGRSGSSYAGVSVNNNEGNYMVKSNLFLIFLMLFAL</sequence>
<dbReference type="Proteomes" id="UP000750334">
    <property type="component" value="Unassembled WGS sequence"/>
</dbReference>
<comment type="caution">
    <text evidence="3">The sequence shown here is derived from an EMBL/GenBank/DDBJ whole genome shotgun (WGS) entry which is preliminary data.</text>
</comment>
<reference evidence="3 4" key="1">
    <citation type="submission" date="2020-11" db="EMBL/GenBank/DDBJ databases">
        <title>Kefir isolates.</title>
        <authorList>
            <person name="Marcisauskas S."/>
            <person name="Kim Y."/>
            <person name="Blasche S."/>
        </authorList>
    </citation>
    <scope>NUCLEOTIDE SEQUENCE [LARGE SCALE GENOMIC DNA]</scope>
    <source>
        <strain evidence="3 4">OG2</strain>
    </source>
</reference>
<feature type="chain" id="PRO_5040314873" description="PA14 domain-containing protein" evidence="1">
    <location>
        <begin position="24"/>
        <end position="593"/>
    </location>
</feature>
<dbReference type="PROSITE" id="PS51820">
    <property type="entry name" value="PA14"/>
    <property type="match status" value="1"/>
</dbReference>
<keyword evidence="4" id="KW-1185">Reference proteome</keyword>
<gene>
    <name evidence="3" type="ORF">C6P45_003467</name>
</gene>
<evidence type="ECO:0000313" key="4">
    <source>
        <dbReference type="Proteomes" id="UP000750334"/>
    </source>
</evidence>
<evidence type="ECO:0000313" key="3">
    <source>
        <dbReference type="EMBL" id="KAG0654219.1"/>
    </source>
</evidence>
<organism evidence="3 4">
    <name type="scientific">Maudiozyma exigua</name>
    <name type="common">Yeast</name>
    <name type="synonym">Kazachstania exigua</name>
    <dbReference type="NCBI Taxonomy" id="34358"/>
    <lineage>
        <taxon>Eukaryota</taxon>
        <taxon>Fungi</taxon>
        <taxon>Dikarya</taxon>
        <taxon>Ascomycota</taxon>
        <taxon>Saccharomycotina</taxon>
        <taxon>Saccharomycetes</taxon>
        <taxon>Saccharomycetales</taxon>
        <taxon>Saccharomycetaceae</taxon>
        <taxon>Maudiozyma</taxon>
    </lineage>
</organism>
<dbReference type="Gene3D" id="2.60.120.1560">
    <property type="match status" value="1"/>
</dbReference>
<dbReference type="InterPro" id="IPR037524">
    <property type="entry name" value="PA14/GLEYA"/>
</dbReference>
<evidence type="ECO:0000259" key="2">
    <source>
        <dbReference type="PROSITE" id="PS51820"/>
    </source>
</evidence>
<dbReference type="InterPro" id="IPR018871">
    <property type="entry name" value="GLEYA_adhesin_domain"/>
</dbReference>
<dbReference type="SUPFAM" id="SSF56988">
    <property type="entry name" value="Anthrax protective antigen"/>
    <property type="match status" value="1"/>
</dbReference>
<proteinExistence type="predicted"/>
<dbReference type="Pfam" id="PF10528">
    <property type="entry name" value="GLEYA"/>
    <property type="match status" value="1"/>
</dbReference>
<dbReference type="AlphaFoldDB" id="A0A9P6VUI7"/>
<dbReference type="EMBL" id="PUHR01000358">
    <property type="protein sequence ID" value="KAG0654219.1"/>
    <property type="molecule type" value="Genomic_DNA"/>
</dbReference>